<dbReference type="PANTHER" id="PTHR42878:SF7">
    <property type="entry name" value="SENSOR HISTIDINE KINASE GLRK"/>
    <property type="match status" value="1"/>
</dbReference>
<organism evidence="9 10">
    <name type="scientific">Paracoccus methylovorus</name>
    <dbReference type="NCBI Taxonomy" id="2812658"/>
    <lineage>
        <taxon>Bacteria</taxon>
        <taxon>Pseudomonadati</taxon>
        <taxon>Pseudomonadota</taxon>
        <taxon>Alphaproteobacteria</taxon>
        <taxon>Rhodobacterales</taxon>
        <taxon>Paracoccaceae</taxon>
        <taxon>Paracoccus</taxon>
    </lineage>
</organism>
<dbReference type="InterPro" id="IPR005467">
    <property type="entry name" value="His_kinase_dom"/>
</dbReference>
<keyword evidence="7" id="KW-0902">Two-component regulatory system</keyword>
<evidence type="ECO:0000256" key="7">
    <source>
        <dbReference type="ARBA" id="ARBA00023012"/>
    </source>
</evidence>
<dbReference type="RefSeq" id="WP_205296625.1">
    <property type="nucleotide sequence ID" value="NZ_CP070371.1"/>
</dbReference>
<evidence type="ECO:0000256" key="2">
    <source>
        <dbReference type="ARBA" id="ARBA00012438"/>
    </source>
</evidence>
<proteinExistence type="predicted"/>
<keyword evidence="4" id="KW-0547">Nucleotide-binding</keyword>
<dbReference type="GO" id="GO:0016301">
    <property type="term" value="F:kinase activity"/>
    <property type="evidence" value="ECO:0007669"/>
    <property type="project" value="UniProtKB-KW"/>
</dbReference>
<name>A0ABX7JN82_9RHOB</name>
<evidence type="ECO:0000256" key="3">
    <source>
        <dbReference type="ARBA" id="ARBA00022679"/>
    </source>
</evidence>
<comment type="catalytic activity">
    <reaction evidence="1">
        <text>ATP + protein L-histidine = ADP + protein N-phospho-L-histidine.</text>
        <dbReference type="EC" id="2.7.13.3"/>
    </reaction>
</comment>
<evidence type="ECO:0000256" key="4">
    <source>
        <dbReference type="ARBA" id="ARBA00022741"/>
    </source>
</evidence>
<sequence length="367" mass="41525">MLAFTSIVVSPQGEPKFHDGTIFKLPPELYDKYRIEQYLKIEKIGWSKSEFGYMTLVQVDSQGAKYIIPGLYLEDGDRPSKKFYGYKPVVSKLQVEQYLKHHLDRLSSIREASEGELTALVHDLRHLSSSIYHSAIEAERAVKENSLHETRELIKTIIASQTMLKVRIDYLDFSNSVDRFDEVEKIPVYSRVDKVIRCFRADARHKNVEIKLSGSSYRLAEGPNILDIVPYTLVENAIKYSPKNSVIAVKVQDTNSETEVSVTSLGPIIADGEEARIFERGFRGANAKNIRQNGTGLGLSVAGEVIATFTGSLSVEQSNEKLVIDDVHYASTTFHFSLPTAGEDMARKQKYEMLNRRRARKRSANIR</sequence>
<reference evidence="9 10" key="1">
    <citation type="submission" date="2021-02" db="EMBL/GenBank/DDBJ databases">
        <title>Paracoccus methylovroum sp.nov., a new methanol and methylamine utilizing methylotrophic denitrifer.</title>
        <authorList>
            <person name="Timsy T."/>
            <person name="Behrendt U."/>
            <person name="Ulrich A."/>
            <person name="Spanner T."/>
            <person name="Foesel B.U."/>
            <person name="Horn M.A."/>
            <person name="Kolb S."/>
        </authorList>
    </citation>
    <scope>NUCLEOTIDE SEQUENCE [LARGE SCALE GENOMIC DNA]</scope>
    <source>
        <strain evidence="9 10">H4-D09</strain>
    </source>
</reference>
<evidence type="ECO:0000256" key="1">
    <source>
        <dbReference type="ARBA" id="ARBA00000085"/>
    </source>
</evidence>
<evidence type="ECO:0000313" key="9">
    <source>
        <dbReference type="EMBL" id="QRZ15731.1"/>
    </source>
</evidence>
<protein>
    <recommendedName>
        <fullName evidence="2">histidine kinase</fullName>
        <ecNumber evidence="2">2.7.13.3</ecNumber>
    </recommendedName>
</protein>
<keyword evidence="10" id="KW-1185">Reference proteome</keyword>
<dbReference type="Proteomes" id="UP000663629">
    <property type="component" value="Chromosome 2"/>
</dbReference>
<dbReference type="Pfam" id="PF02518">
    <property type="entry name" value="HATPase_c"/>
    <property type="match status" value="1"/>
</dbReference>
<keyword evidence="5 9" id="KW-0418">Kinase</keyword>
<accession>A0ABX7JN82</accession>
<keyword evidence="3" id="KW-0808">Transferase</keyword>
<dbReference type="InterPro" id="IPR003594">
    <property type="entry name" value="HATPase_dom"/>
</dbReference>
<evidence type="ECO:0000256" key="5">
    <source>
        <dbReference type="ARBA" id="ARBA00022777"/>
    </source>
</evidence>
<evidence type="ECO:0000259" key="8">
    <source>
        <dbReference type="PROSITE" id="PS50109"/>
    </source>
</evidence>
<dbReference type="Gene3D" id="3.30.565.10">
    <property type="entry name" value="Histidine kinase-like ATPase, C-terminal domain"/>
    <property type="match status" value="1"/>
</dbReference>
<dbReference type="SUPFAM" id="SSF55874">
    <property type="entry name" value="ATPase domain of HSP90 chaperone/DNA topoisomerase II/histidine kinase"/>
    <property type="match status" value="1"/>
</dbReference>
<evidence type="ECO:0000256" key="6">
    <source>
        <dbReference type="ARBA" id="ARBA00022840"/>
    </source>
</evidence>
<feature type="domain" description="Histidine kinase" evidence="8">
    <location>
        <begin position="119"/>
        <end position="342"/>
    </location>
</feature>
<evidence type="ECO:0000313" key="10">
    <source>
        <dbReference type="Proteomes" id="UP000663629"/>
    </source>
</evidence>
<dbReference type="InterPro" id="IPR036890">
    <property type="entry name" value="HATPase_C_sf"/>
</dbReference>
<keyword evidence="6" id="KW-0067">ATP-binding</keyword>
<gene>
    <name evidence="9" type="ORF">JWJ88_15585</name>
</gene>
<dbReference type="InterPro" id="IPR050351">
    <property type="entry name" value="BphY/WalK/GraS-like"/>
</dbReference>
<dbReference type="PROSITE" id="PS50109">
    <property type="entry name" value="HIS_KIN"/>
    <property type="match status" value="1"/>
</dbReference>
<dbReference type="SMART" id="SM00387">
    <property type="entry name" value="HATPase_c"/>
    <property type="match status" value="1"/>
</dbReference>
<dbReference type="EC" id="2.7.13.3" evidence="2"/>
<dbReference type="PANTHER" id="PTHR42878">
    <property type="entry name" value="TWO-COMPONENT HISTIDINE KINASE"/>
    <property type="match status" value="1"/>
</dbReference>
<dbReference type="EMBL" id="CP070371">
    <property type="protein sequence ID" value="QRZ15731.1"/>
    <property type="molecule type" value="Genomic_DNA"/>
</dbReference>